<evidence type="ECO:0000313" key="2">
    <source>
        <dbReference type="EMBL" id="KAB2597377.1"/>
    </source>
</evidence>
<reference evidence="2 3" key="3">
    <citation type="submission" date="2019-11" db="EMBL/GenBank/DDBJ databases">
        <title>A de novo genome assembly of a pear dwarfing rootstock.</title>
        <authorList>
            <person name="Wang F."/>
            <person name="Wang J."/>
            <person name="Li S."/>
            <person name="Zhang Y."/>
            <person name="Fang M."/>
            <person name="Ma L."/>
            <person name="Zhao Y."/>
            <person name="Jiang S."/>
        </authorList>
    </citation>
    <scope>NUCLEOTIDE SEQUENCE [LARGE SCALE GENOMIC DNA]</scope>
    <source>
        <strain evidence="2">S2</strain>
        <tissue evidence="2">Leaf</tissue>
    </source>
</reference>
<reference evidence="3" key="2">
    <citation type="submission" date="2019-10" db="EMBL/GenBank/DDBJ databases">
        <title>A de novo genome assembly of a pear dwarfing rootstock.</title>
        <authorList>
            <person name="Wang F."/>
            <person name="Wang J."/>
            <person name="Li S."/>
            <person name="Zhang Y."/>
            <person name="Fang M."/>
            <person name="Ma L."/>
            <person name="Zhao Y."/>
            <person name="Jiang S."/>
        </authorList>
    </citation>
    <scope>NUCLEOTIDE SEQUENCE [LARGE SCALE GENOMIC DNA]</scope>
</reference>
<keyword evidence="3" id="KW-1185">Reference proteome</keyword>
<feature type="compositionally biased region" description="Low complexity" evidence="1">
    <location>
        <begin position="189"/>
        <end position="235"/>
    </location>
</feature>
<feature type="compositionally biased region" description="Basic and acidic residues" evidence="1">
    <location>
        <begin position="280"/>
        <end position="301"/>
    </location>
</feature>
<organism evidence="2 3">
    <name type="scientific">Pyrus ussuriensis x Pyrus communis</name>
    <dbReference type="NCBI Taxonomy" id="2448454"/>
    <lineage>
        <taxon>Eukaryota</taxon>
        <taxon>Viridiplantae</taxon>
        <taxon>Streptophyta</taxon>
        <taxon>Embryophyta</taxon>
        <taxon>Tracheophyta</taxon>
        <taxon>Spermatophyta</taxon>
        <taxon>Magnoliopsida</taxon>
        <taxon>eudicotyledons</taxon>
        <taxon>Gunneridae</taxon>
        <taxon>Pentapetalae</taxon>
        <taxon>rosids</taxon>
        <taxon>fabids</taxon>
        <taxon>Rosales</taxon>
        <taxon>Rosaceae</taxon>
        <taxon>Amygdaloideae</taxon>
        <taxon>Maleae</taxon>
        <taxon>Pyrus</taxon>
    </lineage>
</organism>
<feature type="region of interest" description="Disordered" evidence="1">
    <location>
        <begin position="131"/>
        <end position="241"/>
    </location>
</feature>
<proteinExistence type="predicted"/>
<evidence type="ECO:0008006" key="4">
    <source>
        <dbReference type="Google" id="ProtNLM"/>
    </source>
</evidence>
<sequence length="602" mass="66582">MSIHFKFSYGEDIGWANWVNTELSFANQCATLIKAKVLDVLFMNKKQMVCFEPEFLRHMVRMWSIETHTLVCAWGEFTPTMEDVSNIMYLLITGGISEGYATYWLKCFATITNVVSHPRLVLKLVETVSGSKPQCPTATEESNASGDSSRSMKKSRASSIDEGKPTNNAMKHFRPRVVKDGPPSNKPDSSLTSKKSKSKGSAVKPKTAKTPAKEATPTSVARRTRSAQASASSDTPKPPEFLNITKASEEEQNIREADDDEVAEAGLAAKENSNTSADSDLGKGEDSGREPSDKDDSKAADDVNIDQVDGFLNDNVNCVTRTTKDVQAQMAFYLSLQLFLRELGTSLYSMEHTSPLEITEHRLLCWLQLFVAFLGEIIAPVTSHFASLALICIDRLGIDAAWNQFASIGFGILYLPPYVLACLEDEISFLEVARLDYTIVGFGNFNDSQLGRLCMWSHESRATVFVILLVRGIRLALIWADVSFSGNGALMVRAFLLITAMLGCSSMKVSLKPSIARVFTNMLIVPRMCSNTTCLKLAKSFFGQSAVWCQGYFHHLETSLDLAQDQVRVPYDSYLPCVHFPGCGKAYDESLKLSYVVCTWKA</sequence>
<comment type="caution">
    <text evidence="2">The sequence shown here is derived from an EMBL/GenBank/DDBJ whole genome shotgun (WGS) entry which is preliminary data.</text>
</comment>
<gene>
    <name evidence="2" type="ORF">D8674_000297</name>
</gene>
<reference evidence="2 3" key="1">
    <citation type="submission" date="2019-09" db="EMBL/GenBank/DDBJ databases">
        <authorList>
            <person name="Ou C."/>
        </authorList>
    </citation>
    <scope>NUCLEOTIDE SEQUENCE [LARGE SCALE GENOMIC DNA]</scope>
    <source>
        <strain evidence="2">S2</strain>
        <tissue evidence="2">Leaf</tissue>
    </source>
</reference>
<feature type="region of interest" description="Disordered" evidence="1">
    <location>
        <begin position="268"/>
        <end position="301"/>
    </location>
</feature>
<protein>
    <recommendedName>
        <fullName evidence="4">Aminotransferase-like plant mobile domain-containing protein</fullName>
    </recommendedName>
</protein>
<accession>A0A5N5F328</accession>
<name>A0A5N5F328_9ROSA</name>
<evidence type="ECO:0000313" key="3">
    <source>
        <dbReference type="Proteomes" id="UP000327157"/>
    </source>
</evidence>
<feature type="compositionally biased region" description="Polar residues" evidence="1">
    <location>
        <begin position="131"/>
        <end position="147"/>
    </location>
</feature>
<dbReference type="AlphaFoldDB" id="A0A5N5F328"/>
<dbReference type="OrthoDB" id="1194658at2759"/>
<dbReference type="Proteomes" id="UP000327157">
    <property type="component" value="Chromosome 1"/>
</dbReference>
<evidence type="ECO:0000256" key="1">
    <source>
        <dbReference type="SAM" id="MobiDB-lite"/>
    </source>
</evidence>
<dbReference type="EMBL" id="SMOL01000768">
    <property type="protein sequence ID" value="KAB2597377.1"/>
    <property type="molecule type" value="Genomic_DNA"/>
</dbReference>